<dbReference type="RefSeq" id="WP_244645334.1">
    <property type="nucleotide sequence ID" value="NZ_BMMF01000006.1"/>
</dbReference>
<dbReference type="EMBL" id="BMMF01000006">
    <property type="protein sequence ID" value="GGK36496.1"/>
    <property type="molecule type" value="Genomic_DNA"/>
</dbReference>
<sequence length="319" mass="34771">MPARLDMETGHRDLGTDLVRDADLDPDFAPAFVVDAPAHQSAPFVFNAPHAGDVYPASFLAAARLTGLALRRSEDAYVDALFADAPVLGAPLLRARFPRAYLDVNREPYELDPRMFDGRLPGFANTRSMRVAGGLGTIPRLVADGHEIYARKLSVTEGMARVEALYKPYHRALRRLFERTVSRFGAAVLIDCHSMPSSSLAREEMGVADIVLGDRYGTSCAPLITDRVEEALRRRGYGVARNKPYAGGFITEHYGEPSAHRHALQIEINRALYMDERTLTRSPGFDAIARDLIAAMAEVLPEIALAIGAGAAEPGLAAE</sequence>
<protein>
    <submittedName>
        <fullName evidence="1">N-formylglutamate amidohydrolase</fullName>
    </submittedName>
</protein>
<dbReference type="Pfam" id="PF05013">
    <property type="entry name" value="FGase"/>
    <property type="match status" value="1"/>
</dbReference>
<dbReference type="InterPro" id="IPR007709">
    <property type="entry name" value="N-FG_amidohydro"/>
</dbReference>
<dbReference type="AlphaFoldDB" id="A0A917Q9L2"/>
<evidence type="ECO:0000313" key="1">
    <source>
        <dbReference type="EMBL" id="GGK36496.1"/>
    </source>
</evidence>
<dbReference type="Gene3D" id="3.40.630.40">
    <property type="entry name" value="Zn-dependent exopeptidases"/>
    <property type="match status" value="1"/>
</dbReference>
<keyword evidence="2" id="KW-1185">Reference proteome</keyword>
<reference evidence="1 2" key="1">
    <citation type="journal article" date="2014" name="Int. J. Syst. Evol. Microbiol.">
        <title>Complete genome sequence of Corynebacterium casei LMG S-19264T (=DSM 44701T), isolated from a smear-ripened cheese.</title>
        <authorList>
            <consortium name="US DOE Joint Genome Institute (JGI-PGF)"/>
            <person name="Walter F."/>
            <person name="Albersmeier A."/>
            <person name="Kalinowski J."/>
            <person name="Ruckert C."/>
        </authorList>
    </citation>
    <scope>NUCLEOTIDE SEQUENCE [LARGE SCALE GENOMIC DNA]</scope>
    <source>
        <strain evidence="1 2">CGMCC 1.9161</strain>
    </source>
</reference>
<organism evidence="1 2">
    <name type="scientific">Salinarimonas ramus</name>
    <dbReference type="NCBI Taxonomy" id="690164"/>
    <lineage>
        <taxon>Bacteria</taxon>
        <taxon>Pseudomonadati</taxon>
        <taxon>Pseudomonadota</taxon>
        <taxon>Alphaproteobacteria</taxon>
        <taxon>Hyphomicrobiales</taxon>
        <taxon>Salinarimonadaceae</taxon>
        <taxon>Salinarimonas</taxon>
    </lineage>
</organism>
<evidence type="ECO:0000313" key="2">
    <source>
        <dbReference type="Proteomes" id="UP000600449"/>
    </source>
</evidence>
<name>A0A917Q9L2_9HYPH</name>
<dbReference type="SUPFAM" id="SSF53187">
    <property type="entry name" value="Zn-dependent exopeptidases"/>
    <property type="match status" value="1"/>
</dbReference>
<accession>A0A917Q9L2</accession>
<proteinExistence type="predicted"/>
<dbReference type="Proteomes" id="UP000600449">
    <property type="component" value="Unassembled WGS sequence"/>
</dbReference>
<comment type="caution">
    <text evidence="1">The sequence shown here is derived from an EMBL/GenBank/DDBJ whole genome shotgun (WGS) entry which is preliminary data.</text>
</comment>
<gene>
    <name evidence="1" type="ORF">GCM10011322_24370</name>
</gene>